<keyword evidence="3" id="KW-1185">Reference proteome</keyword>
<feature type="compositionally biased region" description="Polar residues" evidence="1">
    <location>
        <begin position="37"/>
        <end position="53"/>
    </location>
</feature>
<protein>
    <submittedName>
        <fullName evidence="2">Uncharacterized protein</fullName>
    </submittedName>
</protein>
<dbReference type="OrthoDB" id="445896at2759"/>
<reference evidence="2" key="1">
    <citation type="submission" date="2018-11" db="EMBL/GenBank/DDBJ databases">
        <authorList>
            <consortium name="Pathogen Informatics"/>
        </authorList>
    </citation>
    <scope>NUCLEOTIDE SEQUENCE</scope>
</reference>
<dbReference type="AlphaFoldDB" id="A0A448WJB5"/>
<gene>
    <name evidence="2" type="ORF">PXEA_LOCUS6575</name>
</gene>
<sequence length="169" mass="18256">MARLTDDADYDAGETSENVPSPRFDSRNDHAQDRSRANSTNSPSPDVSINSAGSSDLHFATVTGSQADSRTTRQRARLLLRLRAASVNNIQRRPASEAPAVSGTRVVGGACTGSSTTVLPEIDSNGTASEFIQIQPNFALLVYQNTFISFFRILLDTPYLIILICNIHG</sequence>
<evidence type="ECO:0000313" key="2">
    <source>
        <dbReference type="EMBL" id="VEL13135.1"/>
    </source>
</evidence>
<dbReference type="EMBL" id="CAAALY010016850">
    <property type="protein sequence ID" value="VEL13135.1"/>
    <property type="molecule type" value="Genomic_DNA"/>
</dbReference>
<proteinExistence type="predicted"/>
<evidence type="ECO:0000256" key="1">
    <source>
        <dbReference type="SAM" id="MobiDB-lite"/>
    </source>
</evidence>
<feature type="region of interest" description="Disordered" evidence="1">
    <location>
        <begin position="1"/>
        <end position="53"/>
    </location>
</feature>
<name>A0A448WJB5_9PLAT</name>
<feature type="compositionally biased region" description="Basic and acidic residues" evidence="1">
    <location>
        <begin position="24"/>
        <end position="36"/>
    </location>
</feature>
<accession>A0A448WJB5</accession>
<comment type="caution">
    <text evidence="2">The sequence shown here is derived from an EMBL/GenBank/DDBJ whole genome shotgun (WGS) entry which is preliminary data.</text>
</comment>
<dbReference type="Proteomes" id="UP000784294">
    <property type="component" value="Unassembled WGS sequence"/>
</dbReference>
<organism evidence="2 3">
    <name type="scientific">Protopolystoma xenopodis</name>
    <dbReference type="NCBI Taxonomy" id="117903"/>
    <lineage>
        <taxon>Eukaryota</taxon>
        <taxon>Metazoa</taxon>
        <taxon>Spiralia</taxon>
        <taxon>Lophotrochozoa</taxon>
        <taxon>Platyhelminthes</taxon>
        <taxon>Monogenea</taxon>
        <taxon>Polyopisthocotylea</taxon>
        <taxon>Polystomatidea</taxon>
        <taxon>Polystomatidae</taxon>
        <taxon>Protopolystoma</taxon>
    </lineage>
</organism>
<evidence type="ECO:0000313" key="3">
    <source>
        <dbReference type="Proteomes" id="UP000784294"/>
    </source>
</evidence>